<dbReference type="PANTHER" id="PTHR34677:SF3">
    <property type="entry name" value="BACTERIAL IG-LIKE DOMAIN-CONTAINING PROTEIN"/>
    <property type="match status" value="1"/>
</dbReference>
<protein>
    <recommendedName>
        <fullName evidence="5">Bacterial Ig-like domain-containing protein</fullName>
    </recommendedName>
</protein>
<evidence type="ECO:0000256" key="1">
    <source>
        <dbReference type="SAM" id="MobiDB-lite"/>
    </source>
</evidence>
<dbReference type="PANTHER" id="PTHR34677">
    <property type="match status" value="1"/>
</dbReference>
<feature type="compositionally biased region" description="Polar residues" evidence="1">
    <location>
        <begin position="1219"/>
        <end position="1233"/>
    </location>
</feature>
<keyword evidence="2" id="KW-0812">Transmembrane</keyword>
<dbReference type="EMBL" id="SDRB02012332">
    <property type="protein sequence ID" value="THF98045.1"/>
    <property type="molecule type" value="Genomic_DNA"/>
</dbReference>
<dbReference type="Pfam" id="PF06552">
    <property type="entry name" value="TOM20_plant"/>
    <property type="match status" value="1"/>
</dbReference>
<proteinExistence type="predicted"/>
<evidence type="ECO:0008006" key="5">
    <source>
        <dbReference type="Google" id="ProtNLM"/>
    </source>
</evidence>
<accession>A0A4S4D9A5</accession>
<reference evidence="3 4" key="1">
    <citation type="journal article" date="2018" name="Proc. Natl. Acad. Sci. U.S.A.">
        <title>Draft genome sequence of Camellia sinensis var. sinensis provides insights into the evolution of the tea genome and tea quality.</title>
        <authorList>
            <person name="Wei C."/>
            <person name="Yang H."/>
            <person name="Wang S."/>
            <person name="Zhao J."/>
            <person name="Liu C."/>
            <person name="Gao L."/>
            <person name="Xia E."/>
            <person name="Lu Y."/>
            <person name="Tai Y."/>
            <person name="She G."/>
            <person name="Sun J."/>
            <person name="Cao H."/>
            <person name="Tong W."/>
            <person name="Gao Q."/>
            <person name="Li Y."/>
            <person name="Deng W."/>
            <person name="Jiang X."/>
            <person name="Wang W."/>
            <person name="Chen Q."/>
            <person name="Zhang S."/>
            <person name="Li H."/>
            <person name="Wu J."/>
            <person name="Wang P."/>
            <person name="Li P."/>
            <person name="Shi C."/>
            <person name="Zheng F."/>
            <person name="Jian J."/>
            <person name="Huang B."/>
            <person name="Shan D."/>
            <person name="Shi M."/>
            <person name="Fang C."/>
            <person name="Yue Y."/>
            <person name="Li F."/>
            <person name="Li D."/>
            <person name="Wei S."/>
            <person name="Han B."/>
            <person name="Jiang C."/>
            <person name="Yin Y."/>
            <person name="Xia T."/>
            <person name="Zhang Z."/>
            <person name="Bennetzen J.L."/>
            <person name="Zhao S."/>
            <person name="Wan X."/>
        </authorList>
    </citation>
    <scope>NUCLEOTIDE SEQUENCE [LARGE SCALE GENOMIC DNA]</scope>
    <source>
        <strain evidence="4">cv. Shuchazao</strain>
        <tissue evidence="3">Leaf</tissue>
    </source>
</reference>
<dbReference type="AlphaFoldDB" id="A0A4S4D9A5"/>
<dbReference type="Gene3D" id="1.25.40.10">
    <property type="entry name" value="Tetratricopeptide repeat domain"/>
    <property type="match status" value="1"/>
</dbReference>
<dbReference type="InterPro" id="IPR011990">
    <property type="entry name" value="TPR-like_helical_dom_sf"/>
</dbReference>
<dbReference type="SUPFAM" id="SSF48452">
    <property type="entry name" value="TPR-like"/>
    <property type="match status" value="1"/>
</dbReference>
<sequence length="1233" mass="136798">MEFGNDFDRMLFFEHARKTAEIAYAKDPLDAENLTRWGGAMLELSQFQNVSESKMMIQDAISKLEEALKVNPKKHDAIWCLGNAHTSNAFLTPDQDEAKGSFDKAAQYFQQAVDEDPENDLYRKSLEVSAKAPELHMEIHKHGFAQQAMATGPSTSSTAKTTKKKNTDLKYDIFGWIILAVGIVAWHSPTSISFHHPAITTLILSDHCFNVNYRADSNMGPLSLLRLYLYFALLLVGVFNSTQSMVLIRLDQTPPTRSRFSTAVFRYSVVEMNGSNTCKNGGCSIHCKLDGQTLRSCPADIIVFKNLTVNQKHYFVLNIRTWDGKSNSSAYSWFIDTIPPTATIFSKQSYTNAEKVEIDITFSEACSGFKCINSSNCDVIVNGPAHLDASSLHIIKPDIKYGLSIIFSQRSIYARVIIKMADNFCTDQAGNQFTRTNSSIFIVHLASMVVLDRRPVQVDLWMSVPSYELVINGVPRTIIATNKMEDLKVFLDFSSPIINSTKQILSALHVNSGNFVPSHSGNHGNRGFVFELKNISSTEIVIVELEAASVIGRTGTPVSPVAPITFLYDSSEPGVGLSTSSSRVTKESNVNIIIEFTKPVFGFEASKVAVEGGSLKRQAVSQDVSVIVPAGQVNDISGNLNLASNVLNVKHYSAPSISIALHSFMTAGILATSLAAAILSLSSANLGAVGTLASGDTVVSDPLMNLHGMVGHLQVFVLADWLSDSLPVEYSETTKGLRWLLPREKLPWKKESSSMWPNHLYLTETKLVMKENHLPIGFLSHKRAYHAYELNLTFSSYYLQEGLPFPTEIYPKSGELPQQHNITMKNIPYGLPLDSKEYFIYFLRGEPLSASSVIKRMEKYTGWQDLEMNLFWLGVGGVGLLVTHTLIFLFLRWRIRPSAYGIFSVPRFELFLLILMLPCISQSAAFVIRGNFAQYTEVKHMHNKEPWYTKLWLFFTGRPTIGKWLYREGLPSSFLPRFGILFENRRGPPLLVLVDQNDSNSKPKWAESGLSGSWCKEGCQGVHAVESVSLLCEAGHLVLSISLNGSNLVGEHEVGYAMLGFLFLTYVSQIINEWYAIIKCLLRLSQPRQNSFKLGLKNAAKGLLLPFLPRRHWSRVIAGSSQPKTGLAPVPPFNPETEFGRRNTTSHREPLSAMTATVVPMSSPGLSPNLDTIQTTGFTTAEATLSRHKPGEGKQLKGLKLEPKSEMKKLRQLARASFTGGSNYEEGSTSYGP</sequence>
<gene>
    <name evidence="3" type="ORF">TEA_011694</name>
</gene>
<comment type="caution">
    <text evidence="3">The sequence shown here is derived from an EMBL/GenBank/DDBJ whole genome shotgun (WGS) entry which is preliminary data.</text>
</comment>
<organism evidence="3 4">
    <name type="scientific">Camellia sinensis var. sinensis</name>
    <name type="common">China tea</name>
    <dbReference type="NCBI Taxonomy" id="542762"/>
    <lineage>
        <taxon>Eukaryota</taxon>
        <taxon>Viridiplantae</taxon>
        <taxon>Streptophyta</taxon>
        <taxon>Embryophyta</taxon>
        <taxon>Tracheophyta</taxon>
        <taxon>Spermatophyta</taxon>
        <taxon>Magnoliopsida</taxon>
        <taxon>eudicotyledons</taxon>
        <taxon>Gunneridae</taxon>
        <taxon>Pentapetalae</taxon>
        <taxon>asterids</taxon>
        <taxon>Ericales</taxon>
        <taxon>Theaceae</taxon>
        <taxon>Camellia</taxon>
    </lineage>
</organism>
<keyword evidence="2" id="KW-0472">Membrane</keyword>
<dbReference type="Proteomes" id="UP000306102">
    <property type="component" value="Unassembled WGS sequence"/>
</dbReference>
<dbReference type="STRING" id="542762.A0A4S4D9A5"/>
<name>A0A4S4D9A5_CAMSN</name>
<evidence type="ECO:0000256" key="2">
    <source>
        <dbReference type="SAM" id="Phobius"/>
    </source>
</evidence>
<keyword evidence="4" id="KW-1185">Reference proteome</keyword>
<feature type="region of interest" description="Disordered" evidence="1">
    <location>
        <begin position="1184"/>
        <end position="1233"/>
    </location>
</feature>
<feature type="transmembrane region" description="Helical" evidence="2">
    <location>
        <begin position="910"/>
        <end position="928"/>
    </location>
</feature>
<feature type="compositionally biased region" description="Basic and acidic residues" evidence="1">
    <location>
        <begin position="1189"/>
        <end position="1209"/>
    </location>
</feature>
<keyword evidence="2" id="KW-1133">Transmembrane helix</keyword>
<feature type="region of interest" description="Disordered" evidence="1">
    <location>
        <begin position="1124"/>
        <end position="1148"/>
    </location>
</feature>
<evidence type="ECO:0000313" key="3">
    <source>
        <dbReference type="EMBL" id="THF98045.1"/>
    </source>
</evidence>
<evidence type="ECO:0000313" key="4">
    <source>
        <dbReference type="Proteomes" id="UP000306102"/>
    </source>
</evidence>
<feature type="compositionally biased region" description="Basic and acidic residues" evidence="1">
    <location>
        <begin position="1138"/>
        <end position="1148"/>
    </location>
</feature>
<feature type="transmembrane region" description="Helical" evidence="2">
    <location>
        <begin position="870"/>
        <end position="890"/>
    </location>
</feature>